<evidence type="ECO:0000256" key="3">
    <source>
        <dbReference type="ARBA" id="ARBA00023163"/>
    </source>
</evidence>
<dbReference type="PROSITE" id="PS50995">
    <property type="entry name" value="HTH_MARR_2"/>
    <property type="match status" value="1"/>
</dbReference>
<organism evidence="5 6">
    <name type="scientific">Macrococcoides goetzii</name>
    <dbReference type="NCBI Taxonomy" id="1891097"/>
    <lineage>
        <taxon>Bacteria</taxon>
        <taxon>Bacillati</taxon>
        <taxon>Bacillota</taxon>
        <taxon>Bacilli</taxon>
        <taxon>Bacillales</taxon>
        <taxon>Staphylococcaceae</taxon>
        <taxon>Macrococcoides</taxon>
    </lineage>
</organism>
<dbReference type="Proteomes" id="UP000229523">
    <property type="component" value="Unassembled WGS sequence"/>
</dbReference>
<dbReference type="InterPro" id="IPR036388">
    <property type="entry name" value="WH-like_DNA-bd_sf"/>
</dbReference>
<dbReference type="AlphaFoldDB" id="A0A2G5NS26"/>
<evidence type="ECO:0000256" key="2">
    <source>
        <dbReference type="ARBA" id="ARBA00023125"/>
    </source>
</evidence>
<dbReference type="GO" id="GO:0003677">
    <property type="term" value="F:DNA binding"/>
    <property type="evidence" value="ECO:0007669"/>
    <property type="project" value="UniProtKB-KW"/>
</dbReference>
<dbReference type="PROSITE" id="PS01117">
    <property type="entry name" value="HTH_MARR_1"/>
    <property type="match status" value="1"/>
</dbReference>
<dbReference type="GO" id="GO:0003700">
    <property type="term" value="F:DNA-binding transcription factor activity"/>
    <property type="evidence" value="ECO:0007669"/>
    <property type="project" value="InterPro"/>
</dbReference>
<dbReference type="PRINTS" id="PR00598">
    <property type="entry name" value="HTHMARR"/>
</dbReference>
<dbReference type="InterPro" id="IPR000835">
    <property type="entry name" value="HTH_MarR-typ"/>
</dbReference>
<dbReference type="Gene3D" id="1.10.10.10">
    <property type="entry name" value="Winged helix-like DNA-binding domain superfamily/Winged helix DNA-binding domain"/>
    <property type="match status" value="1"/>
</dbReference>
<comment type="caution">
    <text evidence="5">The sequence shown here is derived from an EMBL/GenBank/DDBJ whole genome shotgun (WGS) entry which is preliminary data.</text>
</comment>
<dbReference type="RefSeq" id="WP_099577468.1">
    <property type="nucleotide sequence ID" value="NZ_MJBI02000001.1"/>
</dbReference>
<evidence type="ECO:0000256" key="1">
    <source>
        <dbReference type="ARBA" id="ARBA00023015"/>
    </source>
</evidence>
<dbReference type="SUPFAM" id="SSF46785">
    <property type="entry name" value="Winged helix' DNA-binding domain"/>
    <property type="match status" value="1"/>
</dbReference>
<accession>A0A2G5NS26</accession>
<evidence type="ECO:0000313" key="5">
    <source>
        <dbReference type="EMBL" id="RAI82936.1"/>
    </source>
</evidence>
<dbReference type="PANTHER" id="PTHR42756">
    <property type="entry name" value="TRANSCRIPTIONAL REGULATOR, MARR"/>
    <property type="match status" value="1"/>
</dbReference>
<dbReference type="SMART" id="SM00347">
    <property type="entry name" value="HTH_MARR"/>
    <property type="match status" value="1"/>
</dbReference>
<feature type="domain" description="HTH marR-type" evidence="4">
    <location>
        <begin position="1"/>
        <end position="135"/>
    </location>
</feature>
<dbReference type="PANTHER" id="PTHR42756:SF1">
    <property type="entry name" value="TRANSCRIPTIONAL REPRESSOR OF EMRAB OPERON"/>
    <property type="match status" value="1"/>
</dbReference>
<keyword evidence="3" id="KW-0804">Transcription</keyword>
<dbReference type="InterPro" id="IPR023187">
    <property type="entry name" value="Tscrpt_reg_MarR-type_CS"/>
</dbReference>
<gene>
    <name evidence="5" type="ORF">BFS35_004410</name>
</gene>
<name>A0A2G5NS26_9STAP</name>
<sequence>MQIKEIRRLTRSLSRSLVVSEKEGASCCGLPILQSHILIELGEKNGLSLNELSKQLATEKASLSRAVQALVEKGYVSRNTERKDRRAISIQLTDKGQKSVNDITKDMNRYTEEVINQFDESEIEDLMYYLKKLDNALEKVNHCTSGKCK</sequence>
<dbReference type="EMBL" id="MJBI02000001">
    <property type="protein sequence ID" value="RAI82936.1"/>
    <property type="molecule type" value="Genomic_DNA"/>
</dbReference>
<dbReference type="Pfam" id="PF12802">
    <property type="entry name" value="MarR_2"/>
    <property type="match status" value="1"/>
</dbReference>
<dbReference type="InterPro" id="IPR036390">
    <property type="entry name" value="WH_DNA-bd_sf"/>
</dbReference>
<keyword evidence="2" id="KW-0238">DNA-binding</keyword>
<reference evidence="5 6" key="1">
    <citation type="journal article" date="2018" name="Front. Microbiol.">
        <title>Description and Comparative Genomics of Macrococcus caseolyticus subsp. hominis subsp. nov., Macrococcus goetzii sp. nov., Macrococcus epidermidis sp. nov., and Macrococcus bohemicus sp. nov., Novel Macrococci From Human Clinical Material With Virulence Potential and Suspected Uptake of Foreign DNA by Natural Transformation.</title>
        <authorList>
            <person name="Maslanova I."/>
            <person name="Wertheimer Z."/>
            <person name="Sedlacek I."/>
            <person name="Svec P."/>
            <person name="Indrakova A."/>
            <person name="Kovarovic V."/>
            <person name="Schumann P."/>
            <person name="Sproer C."/>
            <person name="Kralova S."/>
            <person name="Sedo O."/>
            <person name="Kristofova L."/>
            <person name="Vrbovska V."/>
            <person name="Fuzik T."/>
            <person name="Petras P."/>
            <person name="Zdrahal Z."/>
            <person name="Ruzickova V."/>
            <person name="Doskar J."/>
            <person name="Pantucek R."/>
        </authorList>
    </citation>
    <scope>NUCLEOTIDE SEQUENCE [LARGE SCALE GENOMIC DNA]</scope>
    <source>
        <strain evidence="5 6">CCM 4927</strain>
    </source>
</reference>
<proteinExistence type="predicted"/>
<keyword evidence="1" id="KW-0805">Transcription regulation</keyword>
<protein>
    <submittedName>
        <fullName evidence="5">MarR family transcriptional regulator</fullName>
    </submittedName>
</protein>
<evidence type="ECO:0000313" key="6">
    <source>
        <dbReference type="Proteomes" id="UP000229523"/>
    </source>
</evidence>
<keyword evidence="6" id="KW-1185">Reference proteome</keyword>
<evidence type="ECO:0000259" key="4">
    <source>
        <dbReference type="PROSITE" id="PS50995"/>
    </source>
</evidence>